<dbReference type="PANTHER" id="PTHR43537">
    <property type="entry name" value="TRANSCRIPTIONAL REGULATOR, GNTR FAMILY"/>
    <property type="match status" value="1"/>
</dbReference>
<dbReference type="EMBL" id="LT960614">
    <property type="protein sequence ID" value="SON53756.1"/>
    <property type="molecule type" value="Genomic_DNA"/>
</dbReference>
<feature type="domain" description="HTH gntR-type" evidence="4">
    <location>
        <begin position="14"/>
        <end position="82"/>
    </location>
</feature>
<dbReference type="InterPro" id="IPR036388">
    <property type="entry name" value="WH-like_DNA-bd_sf"/>
</dbReference>
<evidence type="ECO:0000313" key="6">
    <source>
        <dbReference type="Proteomes" id="UP000223606"/>
    </source>
</evidence>
<dbReference type="InterPro" id="IPR008920">
    <property type="entry name" value="TF_FadR/GntR_C"/>
</dbReference>
<dbReference type="OrthoDB" id="9028214at2"/>
<dbReference type="Pfam" id="PF00392">
    <property type="entry name" value="GntR"/>
    <property type="match status" value="1"/>
</dbReference>
<dbReference type="CDD" id="cd07377">
    <property type="entry name" value="WHTH_GntR"/>
    <property type="match status" value="1"/>
</dbReference>
<dbReference type="PRINTS" id="PR00035">
    <property type="entry name" value="HTHGNTR"/>
</dbReference>
<keyword evidence="6" id="KW-1185">Reference proteome</keyword>
<keyword evidence="1" id="KW-0805">Transcription regulation</keyword>
<protein>
    <submittedName>
        <fullName evidence="5">Pyruvate dehydrogenase complex repressor</fullName>
    </submittedName>
</protein>
<dbReference type="PROSITE" id="PS50949">
    <property type="entry name" value="HTH_GNTR"/>
    <property type="match status" value="1"/>
</dbReference>
<dbReference type="Proteomes" id="UP000223606">
    <property type="component" value="Chromosome 1"/>
</dbReference>
<dbReference type="AlphaFoldDB" id="A0A2C9D0I5"/>
<gene>
    <name evidence="5" type="primary">pdhR</name>
    <name evidence="5" type="ORF">HDIA_0215</name>
</gene>
<evidence type="ECO:0000256" key="3">
    <source>
        <dbReference type="ARBA" id="ARBA00023163"/>
    </source>
</evidence>
<dbReference type="Gene3D" id="1.20.120.530">
    <property type="entry name" value="GntR ligand-binding domain-like"/>
    <property type="match status" value="1"/>
</dbReference>
<dbReference type="GO" id="GO:0003677">
    <property type="term" value="F:DNA binding"/>
    <property type="evidence" value="ECO:0007669"/>
    <property type="project" value="UniProtKB-KW"/>
</dbReference>
<dbReference type="SMART" id="SM00895">
    <property type="entry name" value="FCD"/>
    <property type="match status" value="1"/>
</dbReference>
<dbReference type="SMART" id="SM00345">
    <property type="entry name" value="HTH_GNTR"/>
    <property type="match status" value="1"/>
</dbReference>
<evidence type="ECO:0000313" key="5">
    <source>
        <dbReference type="EMBL" id="SON53756.1"/>
    </source>
</evidence>
<dbReference type="InterPro" id="IPR000524">
    <property type="entry name" value="Tscrpt_reg_HTH_GntR"/>
</dbReference>
<accession>A0A2C9D0I5</accession>
<dbReference type="KEGG" id="hdi:HDIA_0215"/>
<dbReference type="SUPFAM" id="SSF46785">
    <property type="entry name" value="Winged helix' DNA-binding domain"/>
    <property type="match status" value="1"/>
</dbReference>
<dbReference type="Pfam" id="PF07729">
    <property type="entry name" value="FCD"/>
    <property type="match status" value="1"/>
</dbReference>
<evidence type="ECO:0000256" key="2">
    <source>
        <dbReference type="ARBA" id="ARBA00023125"/>
    </source>
</evidence>
<sequence>MTSPIVVIPAGRHQSSQVSVTRTLAIDIISGRYPEGSLLPRDAELSSMFSVSRTVLRESMKTLSAKGLIVAKAKVGTRVRERADWNMFDPDLIAWHLEAGVSKRFLRDLADIRLAVEPRAAELAALRRVPEMVAAMRESLAAMEAADSTSLAFAEADLDLHLKIAAASGNPFMRSIGAVVEAALRASFRLSAPAEPEDRDLVLKTHGAIVDAIEAGNPEAAADAMVDVILNGMRRHGAVSPLPQRRSRLGGVVSP</sequence>
<dbReference type="Gene3D" id="1.10.10.10">
    <property type="entry name" value="Winged helix-like DNA-binding domain superfamily/Winged helix DNA-binding domain"/>
    <property type="match status" value="1"/>
</dbReference>
<dbReference type="GO" id="GO:0003700">
    <property type="term" value="F:DNA-binding transcription factor activity"/>
    <property type="evidence" value="ECO:0007669"/>
    <property type="project" value="InterPro"/>
</dbReference>
<dbReference type="RefSeq" id="WP_099553579.1">
    <property type="nucleotide sequence ID" value="NZ_LT960614.1"/>
</dbReference>
<proteinExistence type="predicted"/>
<keyword evidence="5" id="KW-0670">Pyruvate</keyword>
<evidence type="ECO:0000256" key="1">
    <source>
        <dbReference type="ARBA" id="ARBA00023015"/>
    </source>
</evidence>
<reference evidence="6" key="1">
    <citation type="submission" date="2017-09" db="EMBL/GenBank/DDBJ databases">
        <title>Genome sequence of Nannocystis excedens DSM 71.</title>
        <authorList>
            <person name="Blom J."/>
        </authorList>
    </citation>
    <scope>NUCLEOTIDE SEQUENCE [LARGE SCALE GENOMIC DNA]</scope>
    <source>
        <strain evidence="6">type strain: E19</strain>
    </source>
</reference>
<name>A0A2C9D0I5_9HYPH</name>
<evidence type="ECO:0000259" key="4">
    <source>
        <dbReference type="PROSITE" id="PS50949"/>
    </source>
</evidence>
<dbReference type="InterPro" id="IPR036390">
    <property type="entry name" value="WH_DNA-bd_sf"/>
</dbReference>
<organism evidence="5 6">
    <name type="scientific">Hartmannibacter diazotrophicus</name>
    <dbReference type="NCBI Taxonomy" id="1482074"/>
    <lineage>
        <taxon>Bacteria</taxon>
        <taxon>Pseudomonadati</taxon>
        <taxon>Pseudomonadota</taxon>
        <taxon>Alphaproteobacteria</taxon>
        <taxon>Hyphomicrobiales</taxon>
        <taxon>Pleomorphomonadaceae</taxon>
        <taxon>Hartmannibacter</taxon>
    </lineage>
</organism>
<dbReference type="PANTHER" id="PTHR43537:SF44">
    <property type="entry name" value="GNTR FAMILY REGULATORY PROTEIN"/>
    <property type="match status" value="1"/>
</dbReference>
<keyword evidence="2" id="KW-0238">DNA-binding</keyword>
<keyword evidence="3" id="KW-0804">Transcription</keyword>
<dbReference type="SUPFAM" id="SSF48008">
    <property type="entry name" value="GntR ligand-binding domain-like"/>
    <property type="match status" value="1"/>
</dbReference>
<dbReference type="InterPro" id="IPR011711">
    <property type="entry name" value="GntR_C"/>
</dbReference>